<sequence length="1508" mass="163260">MTHYPTPDHLRLAEDGMYRPDLESDACGVGMVAATDGKASRRVVEAAIEALRAVWHRGAVDADGKTGDGAGIHVDLPERFFDDAIAASGHKVLPNRLAVGMIFLPRTDLGAQEACRTIVESEIIDAGYTIYGWRQVPVDVSVIGDKAQRTRPEIEQIMIAGPLPEDQSIDEFEKQLYLVRRRIEKKVIAAQIADFYICSLSARSIIYKGLFLAESLADFYPDLANKLFESRVAIFHQRYSTNTFPQWWLAQPFRTLAHNGEINTIRGNKNWMKSHEIKMASLAFGEHSEDIKPVIPAGASDTAALDAVFETLCRAGRDAPTAKLILVPEAWATDEDMPAAHKAMYSFLASVMEPWDGPAALAMTDGRWAVAGMDRNALRPLRYTLTADNLLVVGSESGMVLLPEASIRKKGRLGPGQMIAVDLDEGTLYEDRAIKDKIAGTHDYAARVKGFRTMADLPKGGKSSLPAFDRAELLRRQVAAGFTMEDMELILSPMVEDAKEAIGSMGDDTPLAVISDKPRHVAQFFRQNFSQVTNPPIDSLRERHVMSLKTRFSNLANILDEKGQSPHVLVIDSPVLVGDDWDRLRAYFGDAVAEIDCTFPTGGDASTLRDAIARIRREAEDAVRAGRSELFLSDQTIGEDRVGVAMVLAAAAVHTHLVRKGLRSYASINVRSAEILDTHGFAVLIGVGATTVHAYLAEAAIADRLSRGLFGELALADALKRFRKAIDDGLLKIMAKMGIAVISSYRGGYNFEAVGLSRALVNDLFPGMPAKISGEGYQSLFINATEKHEAAFDARVTTLPIGGFYRQRAGGEAHAYSAQLMHLLQTAVATDSYSTYLQFARGVADLPPIYLRDLMEFNFPAQGIPLDSVEAITEIRKRFVTPGMSLGALSPEAHETLAIAMNRIGAKAVSGEGGEASERYKPYANGDNANSNIKQIASGRFGVTAEYLGACDEIEIKVAQGAKPGEGGQLPGFKVTEFIARLRHSTPGVMLISPPPHHDIYSIEDLAQLIYDLKQINPKARVCVKLVSSAGIGTVAAGVAKAHADVILVSGNTGGTGASPQTSIKYAGTPWEMGLSEVNQVLTLNGLRHRIRLRTDGGLKTGRDIVIAAILGAEEYGIGTLSLVAMGCIMVRQCHSNTCPVGVCTQDEKLRQKFTGSPEKVINLMTFIAEEVREILAKLGCRSLDEVIGRTELLRQVSRGAEHLDDLDLNPILAKVDAPDEQRRSQGPNFRNPVPDSLDAQILNDAKPLFDRGERMQLTYNVRNTHRAVGTRLSAEVTARFGMTGLADDHVQVRLRGTAGQSLGAFLCQGITLEVFGDANDYVGKGLSGGRIIVRPTVSSPLVSQHNSIVGNTVLYGATAGTLLAAGQAGERFAVRNSGAKVVIEGCGANGCEYMTGGTAVILGAVGSNFGAGMTGGMAFVLDVDDSFERRANPESIVWQRLDSAHWEGALRALVEEHAAATGSKWSAEVLADWDRWRTRFWQVCPKEMIGRLAHPLSDRAAEAVAAE</sequence>
<dbReference type="Gene3D" id="2.160.20.60">
    <property type="entry name" value="Glutamate synthase, alpha subunit, C-terminal domain"/>
    <property type="match status" value="1"/>
</dbReference>
<keyword evidence="14" id="KW-0411">Iron-sulfur</keyword>
<evidence type="ECO:0000256" key="4">
    <source>
        <dbReference type="ARBA" id="ARBA00009716"/>
    </source>
</evidence>
<dbReference type="GO" id="GO:0019676">
    <property type="term" value="P:ammonia assimilation cycle"/>
    <property type="evidence" value="ECO:0007669"/>
    <property type="project" value="TreeGrafter"/>
</dbReference>
<dbReference type="CDD" id="cd00982">
    <property type="entry name" value="gltB_C"/>
    <property type="match status" value="1"/>
</dbReference>
<comment type="catalytic activity">
    <reaction evidence="18">
        <text>2 L-glutamate + NADP(+) = L-glutamine + 2-oxoglutarate + NADPH + H(+)</text>
        <dbReference type="Rhea" id="RHEA:15501"/>
        <dbReference type="ChEBI" id="CHEBI:15378"/>
        <dbReference type="ChEBI" id="CHEBI:16810"/>
        <dbReference type="ChEBI" id="CHEBI:29985"/>
        <dbReference type="ChEBI" id="CHEBI:57783"/>
        <dbReference type="ChEBI" id="CHEBI:58349"/>
        <dbReference type="ChEBI" id="CHEBI:58359"/>
        <dbReference type="EC" id="1.4.1.13"/>
    </reaction>
</comment>
<dbReference type="GeneID" id="303002321"/>
<dbReference type="InterPro" id="IPR002489">
    <property type="entry name" value="Glu_synth_asu_C"/>
</dbReference>
<gene>
    <name evidence="23" type="ORF">SAMN06295984_1770</name>
</gene>
<evidence type="ECO:0000256" key="3">
    <source>
        <dbReference type="ARBA" id="ARBA00001974"/>
    </source>
</evidence>
<dbReference type="Pfam" id="PF00310">
    <property type="entry name" value="GATase_2"/>
    <property type="match status" value="1"/>
</dbReference>
<evidence type="ECO:0000256" key="9">
    <source>
        <dbReference type="ARBA" id="ARBA00022723"/>
    </source>
</evidence>
<dbReference type="CDD" id="cd02808">
    <property type="entry name" value="GltS_FMN"/>
    <property type="match status" value="1"/>
</dbReference>
<comment type="cofactor">
    <cofactor evidence="1">
        <name>FMN</name>
        <dbReference type="ChEBI" id="CHEBI:58210"/>
    </cofactor>
</comment>
<dbReference type="SUPFAM" id="SSF56235">
    <property type="entry name" value="N-terminal nucleophile aminohydrolases (Ntn hydrolases)"/>
    <property type="match status" value="1"/>
</dbReference>
<reference evidence="24" key="1">
    <citation type="submission" date="2017-04" db="EMBL/GenBank/DDBJ databases">
        <authorList>
            <person name="Varghese N."/>
            <person name="Submissions S."/>
        </authorList>
    </citation>
    <scope>NUCLEOTIDE SEQUENCE [LARGE SCALE GENOMIC DNA]</scope>
    <source>
        <strain evidence="24">UI2</strain>
    </source>
</reference>
<comment type="cofactor">
    <cofactor evidence="3">
        <name>FAD</name>
        <dbReference type="ChEBI" id="CHEBI:57692"/>
    </cofactor>
</comment>
<dbReference type="GO" id="GO:0051538">
    <property type="term" value="F:3 iron, 4 sulfur cluster binding"/>
    <property type="evidence" value="ECO:0007669"/>
    <property type="project" value="UniProtKB-KW"/>
</dbReference>
<dbReference type="InterPro" id="IPR050711">
    <property type="entry name" value="ET-N_metabolism_enzyme"/>
</dbReference>
<dbReference type="GO" id="GO:0006537">
    <property type="term" value="P:glutamate biosynthetic process"/>
    <property type="evidence" value="ECO:0007669"/>
    <property type="project" value="UniProtKB-KW"/>
</dbReference>
<comment type="cofactor">
    <cofactor evidence="2">
        <name>[3Fe-4S] cluster</name>
        <dbReference type="ChEBI" id="CHEBI:21137"/>
    </cofactor>
</comment>
<dbReference type="Pfam" id="PF01493">
    <property type="entry name" value="GXGXG"/>
    <property type="match status" value="1"/>
</dbReference>
<dbReference type="Gene3D" id="3.20.20.70">
    <property type="entry name" value="Aldolase class I"/>
    <property type="match status" value="2"/>
</dbReference>
<dbReference type="EC" id="1.4.1.13" evidence="5"/>
<dbReference type="InterPro" id="IPR006982">
    <property type="entry name" value="Glu_synth_centr_N"/>
</dbReference>
<evidence type="ECO:0000259" key="22">
    <source>
        <dbReference type="PROSITE" id="PS51278"/>
    </source>
</evidence>
<evidence type="ECO:0000256" key="15">
    <source>
        <dbReference type="ARBA" id="ARBA00023164"/>
    </source>
</evidence>
<accession>A0A1Y6FMZ6</accession>
<keyword evidence="15" id="KW-0314">Glutamate biosynthesis</keyword>
<evidence type="ECO:0000256" key="16">
    <source>
        <dbReference type="ARBA" id="ARBA00023291"/>
    </source>
</evidence>
<evidence type="ECO:0000313" key="23">
    <source>
        <dbReference type="EMBL" id="SMQ76328.1"/>
    </source>
</evidence>
<evidence type="ECO:0000256" key="7">
    <source>
        <dbReference type="ARBA" id="ARBA00022630"/>
    </source>
</evidence>
<evidence type="ECO:0000256" key="5">
    <source>
        <dbReference type="ARBA" id="ARBA00012079"/>
    </source>
</evidence>
<comment type="similarity">
    <text evidence="4">Belongs to the glutamate synthase family.</text>
</comment>
<dbReference type="NCBIfam" id="NF008730">
    <property type="entry name" value="PRK11750.1"/>
    <property type="match status" value="1"/>
</dbReference>
<evidence type="ECO:0000256" key="19">
    <source>
        <dbReference type="ARBA" id="ARBA00072108"/>
    </source>
</evidence>
<dbReference type="Pfam" id="PF01645">
    <property type="entry name" value="Glu_synthase"/>
    <property type="match status" value="1"/>
</dbReference>
<evidence type="ECO:0000256" key="20">
    <source>
        <dbReference type="ARBA" id="ARBA00079921"/>
    </source>
</evidence>
<dbReference type="PANTHER" id="PTHR11938">
    <property type="entry name" value="FAD NADPH DEHYDROGENASE/OXIDOREDUCTASE"/>
    <property type="match status" value="1"/>
</dbReference>
<keyword evidence="10" id="KW-0274">FAD</keyword>
<dbReference type="InterPro" id="IPR017932">
    <property type="entry name" value="GATase_2_dom"/>
</dbReference>
<name>A0A1Y6FMZ6_9SPHN</name>
<dbReference type="PANTHER" id="PTHR11938:SF133">
    <property type="entry name" value="GLUTAMATE SYNTHASE (NADH)"/>
    <property type="match status" value="1"/>
</dbReference>
<dbReference type="InterPro" id="IPR002932">
    <property type="entry name" value="Glu_synthdom"/>
</dbReference>
<evidence type="ECO:0000256" key="13">
    <source>
        <dbReference type="ARBA" id="ARBA00023004"/>
    </source>
</evidence>
<evidence type="ECO:0000256" key="6">
    <source>
        <dbReference type="ARBA" id="ARBA00022605"/>
    </source>
</evidence>
<dbReference type="EMBL" id="FXWL01000002">
    <property type="protein sequence ID" value="SMQ76328.1"/>
    <property type="molecule type" value="Genomic_DNA"/>
</dbReference>
<keyword evidence="24" id="KW-1185">Reference proteome</keyword>
<keyword evidence="9" id="KW-0479">Metal-binding</keyword>
<proteinExistence type="inferred from homology"/>
<keyword evidence="11" id="KW-0315">Glutamine amidotransferase</keyword>
<evidence type="ECO:0000256" key="11">
    <source>
        <dbReference type="ARBA" id="ARBA00022962"/>
    </source>
</evidence>
<dbReference type="PROSITE" id="PS51278">
    <property type="entry name" value="GATASE_TYPE_2"/>
    <property type="match status" value="1"/>
</dbReference>
<evidence type="ECO:0000256" key="18">
    <source>
        <dbReference type="ARBA" id="ARBA00048151"/>
    </source>
</evidence>
<dbReference type="SUPFAM" id="SSF69336">
    <property type="entry name" value="Alpha subunit of glutamate synthase, C-terminal domain"/>
    <property type="match status" value="1"/>
</dbReference>
<keyword evidence="7" id="KW-0285">Flavoprotein</keyword>
<dbReference type="CDD" id="cd00713">
    <property type="entry name" value="GltS"/>
    <property type="match status" value="1"/>
</dbReference>
<feature type="domain" description="Glutamine amidotransferase type-2" evidence="22">
    <location>
        <begin position="27"/>
        <end position="424"/>
    </location>
</feature>
<dbReference type="SUPFAM" id="SSF51395">
    <property type="entry name" value="FMN-linked oxidoreductases"/>
    <property type="match status" value="1"/>
</dbReference>
<evidence type="ECO:0000256" key="14">
    <source>
        <dbReference type="ARBA" id="ARBA00023014"/>
    </source>
</evidence>
<dbReference type="GO" id="GO:0046872">
    <property type="term" value="F:metal ion binding"/>
    <property type="evidence" value="ECO:0007669"/>
    <property type="project" value="UniProtKB-KW"/>
</dbReference>
<dbReference type="InterPro" id="IPR036485">
    <property type="entry name" value="Glu_synth_asu_C_sf"/>
</dbReference>
<organism evidence="23 24">
    <name type="scientific">Sphingopyxis terrae subsp. ummariensis</name>
    <dbReference type="NCBI Taxonomy" id="429001"/>
    <lineage>
        <taxon>Bacteria</taxon>
        <taxon>Pseudomonadati</taxon>
        <taxon>Pseudomonadota</taxon>
        <taxon>Alphaproteobacteria</taxon>
        <taxon>Sphingomonadales</taxon>
        <taxon>Sphingomonadaceae</taxon>
        <taxon>Sphingopyxis</taxon>
    </lineage>
</organism>
<evidence type="ECO:0000256" key="10">
    <source>
        <dbReference type="ARBA" id="ARBA00022827"/>
    </source>
</evidence>
<dbReference type="FunFam" id="3.60.20.10:FF:000001">
    <property type="entry name" value="Glutamate synthase, large subunit"/>
    <property type="match status" value="1"/>
</dbReference>
<dbReference type="FunFam" id="2.160.20.60:FF:000001">
    <property type="entry name" value="Glutamate synthase, large subunit"/>
    <property type="match status" value="1"/>
</dbReference>
<dbReference type="InterPro" id="IPR029055">
    <property type="entry name" value="Ntn_hydrolases_N"/>
</dbReference>
<dbReference type="InterPro" id="IPR013785">
    <property type="entry name" value="Aldolase_TIM"/>
</dbReference>
<keyword evidence="6" id="KW-0028">Amino-acid biosynthesis</keyword>
<evidence type="ECO:0000256" key="8">
    <source>
        <dbReference type="ARBA" id="ARBA00022643"/>
    </source>
</evidence>
<dbReference type="Proteomes" id="UP000194469">
    <property type="component" value="Unassembled WGS sequence"/>
</dbReference>
<dbReference type="RefSeq" id="WP_086456837.1">
    <property type="nucleotide sequence ID" value="NZ_FXWL01000002.1"/>
</dbReference>
<protein>
    <recommendedName>
        <fullName evidence="19">Glutamate synthase [NADPH] large chain</fullName>
        <ecNumber evidence="5">1.4.1.13</ecNumber>
    </recommendedName>
    <alternativeName>
        <fullName evidence="20">Glutamate synthase subunit alpha</fullName>
    </alternativeName>
</protein>
<evidence type="ECO:0000256" key="17">
    <source>
        <dbReference type="ARBA" id="ARBA00037898"/>
    </source>
</evidence>
<keyword evidence="12" id="KW-0560">Oxidoreductase</keyword>
<keyword evidence="8" id="KW-0288">FMN</keyword>
<evidence type="ECO:0000313" key="24">
    <source>
        <dbReference type="Proteomes" id="UP000194469"/>
    </source>
</evidence>
<feature type="region of interest" description="Disordered" evidence="21">
    <location>
        <begin position="1218"/>
        <end position="1237"/>
    </location>
</feature>
<evidence type="ECO:0000256" key="1">
    <source>
        <dbReference type="ARBA" id="ARBA00001917"/>
    </source>
</evidence>
<dbReference type="Gene3D" id="3.60.20.10">
    <property type="entry name" value="Glutamine Phosphoribosylpyrophosphate, subunit 1, domain 1"/>
    <property type="match status" value="1"/>
</dbReference>
<evidence type="ECO:0000256" key="12">
    <source>
        <dbReference type="ARBA" id="ARBA00023002"/>
    </source>
</evidence>
<comment type="pathway">
    <text evidence="17">Amino-acid biosynthesis; L-glutamate biosynthesis via GLT pathway; L-glutamate from 2-oxoglutarate and L-glutamine (NADP(+) route): step 1/1.</text>
</comment>
<dbReference type="FunFam" id="3.20.20.70:FF:000097">
    <property type="entry name" value="Glutamate synthase, large subunit"/>
    <property type="match status" value="1"/>
</dbReference>
<evidence type="ECO:0000256" key="21">
    <source>
        <dbReference type="SAM" id="MobiDB-lite"/>
    </source>
</evidence>
<dbReference type="Pfam" id="PF04898">
    <property type="entry name" value="Glu_syn_central"/>
    <property type="match status" value="1"/>
</dbReference>
<evidence type="ECO:0000256" key="2">
    <source>
        <dbReference type="ARBA" id="ARBA00001927"/>
    </source>
</evidence>
<keyword evidence="16" id="KW-0003">3Fe-4S</keyword>
<dbReference type="GO" id="GO:0004355">
    <property type="term" value="F:glutamate synthase (NADPH) activity"/>
    <property type="evidence" value="ECO:0007669"/>
    <property type="project" value="UniProtKB-EC"/>
</dbReference>
<keyword evidence="13" id="KW-0408">Iron</keyword>